<sequence>MNVEKIRIRRECCRLLEKTRMQKSLTKQCDEQLLLDGCQKVMESEAASQFQYLEADVQKRLIETPELLEYVLGLLQIGSSPARVGTLLGQTEAEELLLYNKERVADILMDQGVAGEHLLVYLKYYQDLELSLEQKSLLRNGLHNYFSLQRLAGKVCWQKTGRFFTVK</sequence>
<dbReference type="AlphaFoldDB" id="A0A7X3MML2"/>
<comment type="caution">
    <text evidence="1">The sequence shown here is derived from an EMBL/GenBank/DDBJ whole genome shotgun (WGS) entry which is preliminary data.</text>
</comment>
<dbReference type="Proteomes" id="UP000460412">
    <property type="component" value="Unassembled WGS sequence"/>
</dbReference>
<organism evidence="1 2">
    <name type="scientific">Sporofaciens musculi</name>
    <dbReference type="NCBI Taxonomy" id="2681861"/>
    <lineage>
        <taxon>Bacteria</taxon>
        <taxon>Bacillati</taxon>
        <taxon>Bacillota</taxon>
        <taxon>Clostridia</taxon>
        <taxon>Lachnospirales</taxon>
        <taxon>Lachnospiraceae</taxon>
        <taxon>Sporofaciens</taxon>
    </lineage>
</organism>
<evidence type="ECO:0000313" key="2">
    <source>
        <dbReference type="Proteomes" id="UP000460412"/>
    </source>
</evidence>
<name>A0A7X3MML2_9FIRM</name>
<protein>
    <submittedName>
        <fullName evidence="1">Uncharacterized protein</fullName>
    </submittedName>
</protein>
<reference evidence="1 2" key="1">
    <citation type="submission" date="2019-12" db="EMBL/GenBank/DDBJ databases">
        <title>Sporaefaciens musculi gen. nov., sp. nov., a novel bacterium isolated from the caecum of an obese mouse.</title>
        <authorList>
            <person name="Rasmussen T.S."/>
            <person name="Streidl T."/>
            <person name="Hitch T.C.A."/>
            <person name="Wortmann E."/>
            <person name="Deptula P."/>
            <person name="Hansen M."/>
            <person name="Nielsen D.S."/>
            <person name="Clavel T."/>
            <person name="Vogensen F.K."/>
        </authorList>
    </citation>
    <scope>NUCLEOTIDE SEQUENCE [LARGE SCALE GENOMIC DNA]</scope>
    <source>
        <strain evidence="1 2">WCA-9-b2</strain>
        <plasmid evidence="1">unnamed</plasmid>
    </source>
</reference>
<accession>A0A7X3MML2</accession>
<proteinExistence type="predicted"/>
<evidence type="ECO:0000313" key="1">
    <source>
        <dbReference type="EMBL" id="MXP79218.1"/>
    </source>
</evidence>
<dbReference type="EMBL" id="WUQX01000003">
    <property type="protein sequence ID" value="MXP79218.1"/>
    <property type="molecule type" value="Genomic_DNA"/>
</dbReference>
<gene>
    <name evidence="1" type="ORF">GN277_29125</name>
</gene>
<keyword evidence="1" id="KW-0614">Plasmid</keyword>
<keyword evidence="2" id="KW-1185">Reference proteome</keyword>
<dbReference type="RefSeq" id="WP_159757985.1">
    <property type="nucleotide sequence ID" value="NZ_WUQX01000003.1"/>
</dbReference>
<geneLocation type="plasmid" evidence="1">
    <name>unnamed</name>
</geneLocation>